<name>A0A2N9JFH9_9ACTN</name>
<evidence type="ECO:0000313" key="3">
    <source>
        <dbReference type="Proteomes" id="UP000238164"/>
    </source>
</evidence>
<dbReference type="GO" id="GO:0006355">
    <property type="term" value="P:regulation of DNA-templated transcription"/>
    <property type="evidence" value="ECO:0007669"/>
    <property type="project" value="TreeGrafter"/>
</dbReference>
<accession>A0A2N9JFH9</accession>
<feature type="domain" description="DJ-1/PfpI" evidence="1">
    <location>
        <begin position="16"/>
        <end position="122"/>
    </location>
</feature>
<dbReference type="PANTHER" id="PTHR43130">
    <property type="entry name" value="ARAC-FAMILY TRANSCRIPTIONAL REGULATOR"/>
    <property type="match status" value="1"/>
</dbReference>
<dbReference type="CDD" id="cd03139">
    <property type="entry name" value="GATase1_PfpI_2"/>
    <property type="match status" value="1"/>
</dbReference>
<dbReference type="EMBL" id="LT985188">
    <property type="protein sequence ID" value="SPD86245.1"/>
    <property type="molecule type" value="Genomic_DNA"/>
</dbReference>
<evidence type="ECO:0000313" key="2">
    <source>
        <dbReference type="EMBL" id="SPD86245.1"/>
    </source>
</evidence>
<dbReference type="InterPro" id="IPR002818">
    <property type="entry name" value="DJ-1/PfpI"/>
</dbReference>
<proteinExistence type="predicted"/>
<evidence type="ECO:0000259" key="1">
    <source>
        <dbReference type="Pfam" id="PF01965"/>
    </source>
</evidence>
<dbReference type="InterPro" id="IPR052158">
    <property type="entry name" value="INH-QAR"/>
</dbReference>
<dbReference type="Proteomes" id="UP000238164">
    <property type="component" value="Chromosome 1"/>
</dbReference>
<dbReference type="Pfam" id="PF01965">
    <property type="entry name" value="DJ-1_PfpI"/>
    <property type="match status" value="1"/>
</dbReference>
<dbReference type="InterPro" id="IPR029062">
    <property type="entry name" value="Class_I_gatase-like"/>
</dbReference>
<sequence>MRHGLAITTHEALAGVGELDLIVVAGGVTTGAEADQTLLAWLRDRAPHTPHLASICTGAFILAEAGVLTDHRVTTHWEDQAELARRFPALTVLPDRRWVDAGPLHTSGGISAGIDLSLHLVEVLAGRQLAERTARQMEYAFVD</sequence>
<dbReference type="Gene3D" id="3.40.50.880">
    <property type="match status" value="1"/>
</dbReference>
<dbReference type="AlphaFoldDB" id="A0A2N9JFH9"/>
<dbReference type="SUPFAM" id="SSF52317">
    <property type="entry name" value="Class I glutamine amidotransferase-like"/>
    <property type="match status" value="1"/>
</dbReference>
<keyword evidence="3" id="KW-1185">Reference proteome</keyword>
<reference evidence="2 3" key="1">
    <citation type="submission" date="2018-02" db="EMBL/GenBank/DDBJ databases">
        <authorList>
            <person name="Cohen D.B."/>
            <person name="Kent A.D."/>
        </authorList>
    </citation>
    <scope>NUCLEOTIDE SEQUENCE [LARGE SCALE GENOMIC DNA]</scope>
    <source>
        <strain evidence="2">1</strain>
    </source>
</reference>
<dbReference type="KEGG" id="mgg:MPLG2_1209"/>
<dbReference type="RefSeq" id="WP_197710097.1">
    <property type="nucleotide sequence ID" value="NZ_BAAAGO010000018.1"/>
</dbReference>
<gene>
    <name evidence="2" type="ORF">MPLG2_1209</name>
</gene>
<organism evidence="2 3">
    <name type="scientific">Micropruina glycogenica</name>
    <dbReference type="NCBI Taxonomy" id="75385"/>
    <lineage>
        <taxon>Bacteria</taxon>
        <taxon>Bacillati</taxon>
        <taxon>Actinomycetota</taxon>
        <taxon>Actinomycetes</taxon>
        <taxon>Propionibacteriales</taxon>
        <taxon>Nocardioidaceae</taxon>
        <taxon>Micropruina</taxon>
    </lineage>
</organism>
<protein>
    <submittedName>
        <fullName evidence="2">Thiamine biosynthesis protein ThiJ</fullName>
    </submittedName>
</protein>
<dbReference type="PANTHER" id="PTHR43130:SF3">
    <property type="entry name" value="HTH-TYPE TRANSCRIPTIONAL REGULATOR RV1931C"/>
    <property type="match status" value="1"/>
</dbReference>